<feature type="domain" description="NmrA-like" evidence="3">
    <location>
        <begin position="5"/>
        <end position="246"/>
    </location>
</feature>
<dbReference type="EMBL" id="AZHB01000003">
    <property type="protein sequence ID" value="OAA71139.1"/>
    <property type="molecule type" value="Genomic_DNA"/>
</dbReference>
<dbReference type="InterPro" id="IPR008030">
    <property type="entry name" value="NmrA-like"/>
</dbReference>
<dbReference type="Proteomes" id="UP000076744">
    <property type="component" value="Unassembled WGS sequence"/>
</dbReference>
<dbReference type="STRING" id="1081104.A0A162MVE6"/>
<dbReference type="PANTHER" id="PTHR47706:SF9">
    <property type="entry name" value="NMRA-LIKE DOMAIN-CONTAINING PROTEIN-RELATED"/>
    <property type="match status" value="1"/>
</dbReference>
<organism evidence="4 5">
    <name type="scientific">Cordyceps fumosorosea (strain ARSEF 2679)</name>
    <name type="common">Isaria fumosorosea</name>
    <dbReference type="NCBI Taxonomy" id="1081104"/>
    <lineage>
        <taxon>Eukaryota</taxon>
        <taxon>Fungi</taxon>
        <taxon>Dikarya</taxon>
        <taxon>Ascomycota</taxon>
        <taxon>Pezizomycotina</taxon>
        <taxon>Sordariomycetes</taxon>
        <taxon>Hypocreomycetidae</taxon>
        <taxon>Hypocreales</taxon>
        <taxon>Cordycipitaceae</taxon>
        <taxon>Cordyceps</taxon>
    </lineage>
</organism>
<evidence type="ECO:0000259" key="3">
    <source>
        <dbReference type="Pfam" id="PF05368"/>
    </source>
</evidence>
<reference evidence="4 5" key="1">
    <citation type="journal article" date="2016" name="Genome Biol. Evol.">
        <title>Divergent and convergent evolution of fungal pathogenicity.</title>
        <authorList>
            <person name="Shang Y."/>
            <person name="Xiao G."/>
            <person name="Zheng P."/>
            <person name="Cen K."/>
            <person name="Zhan S."/>
            <person name="Wang C."/>
        </authorList>
    </citation>
    <scope>NUCLEOTIDE SEQUENCE [LARGE SCALE GENOMIC DNA]</scope>
    <source>
        <strain evidence="4 5">ARSEF 2679</strain>
    </source>
</reference>
<dbReference type="OrthoDB" id="9974981at2759"/>
<dbReference type="RefSeq" id="XP_018707020.1">
    <property type="nucleotide sequence ID" value="XM_018845297.1"/>
</dbReference>
<dbReference type="GO" id="GO:0016491">
    <property type="term" value="F:oxidoreductase activity"/>
    <property type="evidence" value="ECO:0007669"/>
    <property type="project" value="UniProtKB-KW"/>
</dbReference>
<dbReference type="GeneID" id="30017982"/>
<gene>
    <name evidence="4" type="ORF">ISF_01690</name>
</gene>
<dbReference type="PANTHER" id="PTHR47706">
    <property type="entry name" value="NMRA-LIKE FAMILY PROTEIN"/>
    <property type="match status" value="1"/>
</dbReference>
<dbReference type="Gene3D" id="3.90.25.10">
    <property type="entry name" value="UDP-galactose 4-epimerase, domain 1"/>
    <property type="match status" value="1"/>
</dbReference>
<comment type="caution">
    <text evidence="4">The sequence shown here is derived from an EMBL/GenBank/DDBJ whole genome shotgun (WGS) entry which is preliminary data.</text>
</comment>
<keyword evidence="1" id="KW-0521">NADP</keyword>
<proteinExistence type="predicted"/>
<dbReference type="SUPFAM" id="SSF51735">
    <property type="entry name" value="NAD(P)-binding Rossmann-fold domains"/>
    <property type="match status" value="1"/>
</dbReference>
<evidence type="ECO:0000256" key="2">
    <source>
        <dbReference type="ARBA" id="ARBA00023002"/>
    </source>
</evidence>
<evidence type="ECO:0000313" key="5">
    <source>
        <dbReference type="Proteomes" id="UP000076744"/>
    </source>
</evidence>
<evidence type="ECO:0000313" key="4">
    <source>
        <dbReference type="EMBL" id="OAA71139.1"/>
    </source>
</evidence>
<accession>A0A162MVE6</accession>
<dbReference type="Gene3D" id="3.40.50.720">
    <property type="entry name" value="NAD(P)-binding Rossmann-like Domain"/>
    <property type="match status" value="1"/>
</dbReference>
<keyword evidence="2" id="KW-0560">Oxidoreductase</keyword>
<dbReference type="Pfam" id="PF05368">
    <property type="entry name" value="NmrA"/>
    <property type="match status" value="1"/>
</dbReference>
<keyword evidence="5" id="KW-1185">Reference proteome</keyword>
<protein>
    <submittedName>
        <fullName evidence="4">Isoflavone reductase family protein</fullName>
    </submittedName>
</protein>
<dbReference type="InterPro" id="IPR036291">
    <property type="entry name" value="NAD(P)-bd_dom_sf"/>
</dbReference>
<name>A0A162MVE6_CORFA</name>
<dbReference type="InterPro" id="IPR051609">
    <property type="entry name" value="NmrA/Isoflavone_reductase-like"/>
</dbReference>
<sequence length="310" mass="34188">MADLQTVAIAGASGNLGSKITESILQSLYKNKFKQIIILARSQSAAVERLASMGAIVRIYSEKNLTRVLSDVDVLINTVGPAGHHFKEQLLHAILETPIKLYFLSEFGVNHYIHDFPHQEWDEKKAHFQLAQSLLGSRVQLCRVYAGLFLEDSIGPWFGFFTKDAKYEAVGSPEQRTSYTSMYDVGKALAMLASSPHASVPSEVQLSGDSKSMTEIAQIMEAHGSPTIQVTSVPLPPFKDKVLAEPIQTPERNLRFLMGDGKIDHSLQGMGNQNSVIENAQDGDFTWRKIESIAEATKGLPWADTPWAEA</sequence>
<dbReference type="AlphaFoldDB" id="A0A162MVE6"/>
<evidence type="ECO:0000256" key="1">
    <source>
        <dbReference type="ARBA" id="ARBA00022857"/>
    </source>
</evidence>